<dbReference type="InterPro" id="IPR005511">
    <property type="entry name" value="SMP-30"/>
</dbReference>
<dbReference type="RefSeq" id="WP_339969624.1">
    <property type="nucleotide sequence ID" value="NZ_JBBHJY010000011.1"/>
</dbReference>
<sequence length="292" mass="31351">MQTTASPRPDVLVETGRGLRFTESPRWHKNRLWFLDIHDSAIKAVDLSGALETIVALPFKPNGFGFLPDGSVLVGDALNLQVMHWDGADLRLHADLRDTAVFCLSDGVVDARGRIYVGDIGYNFWDLAAAPVNSCVIARIDPDGTVHKVASGLSFPNGMVITPDGKTLIVAETNAHRLTAYTIAEEGSLTDRRVFAQFDQSVQPDGICLDAEGAVWLANPAGQPSLLRVRQGGEVTDRIALEIHAYAVMLGGPERRHLFICTSASHDPAQIAQDPSAALLVMDVAVPGAGIP</sequence>
<dbReference type="PANTHER" id="PTHR47572:SF4">
    <property type="entry name" value="LACTONASE DRP35"/>
    <property type="match status" value="1"/>
</dbReference>
<dbReference type="EMBL" id="JBBHJY010000011">
    <property type="protein sequence ID" value="MEJ6011907.1"/>
    <property type="molecule type" value="Genomic_DNA"/>
</dbReference>
<reference evidence="3 4" key="1">
    <citation type="submission" date="2024-03" db="EMBL/GenBank/DDBJ databases">
        <authorList>
            <person name="Jo J.-H."/>
        </authorList>
    </citation>
    <scope>NUCLEOTIDE SEQUENCE [LARGE SCALE GENOMIC DNA]</scope>
    <source>
        <strain evidence="3 4">AS3R-12</strain>
    </source>
</reference>
<dbReference type="InterPro" id="IPR013658">
    <property type="entry name" value="SGL"/>
</dbReference>
<dbReference type="SUPFAM" id="SSF63829">
    <property type="entry name" value="Calcium-dependent phosphotriesterase"/>
    <property type="match status" value="1"/>
</dbReference>
<proteinExistence type="predicted"/>
<protein>
    <submittedName>
        <fullName evidence="3">SMP-30/gluconolactonase/LRE family protein</fullName>
    </submittedName>
</protein>
<feature type="domain" description="SMP-30/Gluconolactonase/LRE-like region" evidence="2">
    <location>
        <begin position="21"/>
        <end position="263"/>
    </location>
</feature>
<gene>
    <name evidence="3" type="ORF">WG900_18535</name>
</gene>
<dbReference type="Proteomes" id="UP001379235">
    <property type="component" value="Unassembled WGS sequence"/>
</dbReference>
<dbReference type="PRINTS" id="PR01790">
    <property type="entry name" value="SMP30FAMILY"/>
</dbReference>
<evidence type="ECO:0000313" key="3">
    <source>
        <dbReference type="EMBL" id="MEJ6011907.1"/>
    </source>
</evidence>
<dbReference type="PANTHER" id="PTHR47572">
    <property type="entry name" value="LIPOPROTEIN-RELATED"/>
    <property type="match status" value="1"/>
</dbReference>
<organism evidence="3 4">
    <name type="scientific">Novosphingobium aquae</name>
    <dbReference type="NCBI Taxonomy" id="3133435"/>
    <lineage>
        <taxon>Bacteria</taxon>
        <taxon>Pseudomonadati</taxon>
        <taxon>Pseudomonadota</taxon>
        <taxon>Alphaproteobacteria</taxon>
        <taxon>Sphingomonadales</taxon>
        <taxon>Sphingomonadaceae</taxon>
        <taxon>Novosphingobium</taxon>
    </lineage>
</organism>
<dbReference type="InterPro" id="IPR011042">
    <property type="entry name" value="6-blade_b-propeller_TolB-like"/>
</dbReference>
<accession>A0ABU8SD64</accession>
<dbReference type="Pfam" id="PF08450">
    <property type="entry name" value="SGL"/>
    <property type="match status" value="1"/>
</dbReference>
<keyword evidence="4" id="KW-1185">Reference proteome</keyword>
<evidence type="ECO:0000259" key="2">
    <source>
        <dbReference type="Pfam" id="PF08450"/>
    </source>
</evidence>
<evidence type="ECO:0000256" key="1">
    <source>
        <dbReference type="ARBA" id="ARBA00022801"/>
    </source>
</evidence>
<dbReference type="Gene3D" id="2.120.10.30">
    <property type="entry name" value="TolB, C-terminal domain"/>
    <property type="match status" value="1"/>
</dbReference>
<comment type="caution">
    <text evidence="3">The sequence shown here is derived from an EMBL/GenBank/DDBJ whole genome shotgun (WGS) entry which is preliminary data.</text>
</comment>
<keyword evidence="1" id="KW-0378">Hydrolase</keyword>
<dbReference type="InterPro" id="IPR051262">
    <property type="entry name" value="SMP-30/CGR1_Lactonase"/>
</dbReference>
<evidence type="ECO:0000313" key="4">
    <source>
        <dbReference type="Proteomes" id="UP001379235"/>
    </source>
</evidence>
<name>A0ABU8SD64_9SPHN</name>